<accession>E3MB71</accession>
<dbReference type="eggNOG" id="ENOG502T1PX">
    <property type="taxonomic scope" value="Eukaryota"/>
</dbReference>
<evidence type="ECO:0000313" key="3">
    <source>
        <dbReference type="Proteomes" id="UP000008281"/>
    </source>
</evidence>
<evidence type="ECO:0008006" key="4">
    <source>
        <dbReference type="Google" id="ProtNLM"/>
    </source>
</evidence>
<feature type="transmembrane region" description="Helical" evidence="1">
    <location>
        <begin position="210"/>
        <end position="232"/>
    </location>
</feature>
<dbReference type="Proteomes" id="UP000008281">
    <property type="component" value="Unassembled WGS sequence"/>
</dbReference>
<dbReference type="Pfam" id="PF10326">
    <property type="entry name" value="7TM_GPCR_Str"/>
    <property type="match status" value="1"/>
</dbReference>
<keyword evidence="1" id="KW-1133">Transmembrane helix</keyword>
<evidence type="ECO:0000256" key="1">
    <source>
        <dbReference type="SAM" id="Phobius"/>
    </source>
</evidence>
<keyword evidence="1" id="KW-0472">Membrane</keyword>
<dbReference type="InterPro" id="IPR019428">
    <property type="entry name" value="7TM_GPCR_serpentine_rcpt_Str"/>
</dbReference>
<dbReference type="AlphaFoldDB" id="E3MB71"/>
<feature type="transmembrane region" description="Helical" evidence="1">
    <location>
        <begin position="131"/>
        <end position="153"/>
    </location>
</feature>
<proteinExistence type="predicted"/>
<dbReference type="EMBL" id="DS268433">
    <property type="protein sequence ID" value="EFO97861.1"/>
    <property type="molecule type" value="Genomic_DNA"/>
</dbReference>
<organism evidence="3">
    <name type="scientific">Caenorhabditis remanei</name>
    <name type="common">Caenorhabditis vulgaris</name>
    <dbReference type="NCBI Taxonomy" id="31234"/>
    <lineage>
        <taxon>Eukaryota</taxon>
        <taxon>Metazoa</taxon>
        <taxon>Ecdysozoa</taxon>
        <taxon>Nematoda</taxon>
        <taxon>Chromadorea</taxon>
        <taxon>Rhabditida</taxon>
        <taxon>Rhabditina</taxon>
        <taxon>Rhabditomorpha</taxon>
        <taxon>Rhabditoidea</taxon>
        <taxon>Rhabditidae</taxon>
        <taxon>Peloderinae</taxon>
        <taxon>Caenorhabditis</taxon>
    </lineage>
</organism>
<name>E3MB71_CAERE</name>
<feature type="transmembrane region" description="Helical" evidence="1">
    <location>
        <begin position="85"/>
        <end position="111"/>
    </location>
</feature>
<feature type="transmembrane region" description="Helical" evidence="1">
    <location>
        <begin position="256"/>
        <end position="284"/>
    </location>
</feature>
<evidence type="ECO:0000313" key="2">
    <source>
        <dbReference type="EMBL" id="EFO97861.1"/>
    </source>
</evidence>
<feature type="transmembrane region" description="Helical" evidence="1">
    <location>
        <begin position="6"/>
        <end position="31"/>
    </location>
</feature>
<keyword evidence="1" id="KW-0812">Transmembrane</keyword>
<reference evidence="2" key="1">
    <citation type="submission" date="2007-07" db="EMBL/GenBank/DDBJ databases">
        <title>PCAP assembly of the Caenorhabditis remanei genome.</title>
        <authorList>
            <consortium name="The Caenorhabditis remanei Sequencing Consortium"/>
            <person name="Wilson R.K."/>
        </authorList>
    </citation>
    <scope>NUCLEOTIDE SEQUENCE [LARGE SCALE GENOMIC DNA]</scope>
    <source>
        <strain evidence="2">PB4641</strain>
    </source>
</reference>
<gene>
    <name evidence="2" type="ORF">CRE_16130</name>
</gene>
<dbReference type="InParanoid" id="E3MB71"/>
<dbReference type="SUPFAM" id="SSF81321">
    <property type="entry name" value="Family A G protein-coupled receptor-like"/>
    <property type="match status" value="1"/>
</dbReference>
<keyword evidence="3" id="KW-1185">Reference proteome</keyword>
<feature type="transmembrane region" description="Helical" evidence="1">
    <location>
        <begin position="296"/>
        <end position="318"/>
    </location>
</feature>
<dbReference type="HOGENOM" id="CLU_036335_4_2_1"/>
<dbReference type="PANTHER" id="PTHR46000">
    <property type="entry name" value="SEVEN TM RECEPTOR-RELATED"/>
    <property type="match status" value="1"/>
</dbReference>
<protein>
    <recommendedName>
        <fullName evidence="4">Seven TM Receptor</fullName>
    </recommendedName>
</protein>
<sequence length="331" mass="38884">MRWYELVFIFAKIEFCLSLTINSFLIYLTIFHVKSVTGFYKKIIVLFAIHGVLLSGLEITGRPFVHNYNKAMIFFSLNTWFESYLLIQIMVAMWAGMYVCVLAFVAVQFLYRYFCLFNVKMIHKFKGIKSLVWMLYPFMGGMVTSLTLFHAYLMSIQMSMKGEHCFLPLFINSYIYRISFIENYNQNISDTPRFSIIIFNGDSSIRWKNATFMIFAILIISFHFGVVLYCGLKMHYSMKDKLQQLSMKHQELEKQLFKVFVVQGLGPTVLLFVPAIPIIFLILVQFLKIEVDWQTGLIYPLIGLYPPIDSIAFMLIVAEYRKIIKRVFCYH</sequence>
<feature type="transmembrane region" description="Helical" evidence="1">
    <location>
        <begin position="43"/>
        <end position="65"/>
    </location>
</feature>